<dbReference type="Gene3D" id="3.10.129.10">
    <property type="entry name" value="Hotdog Thioesterase"/>
    <property type="match status" value="1"/>
</dbReference>
<dbReference type="GO" id="GO:0047617">
    <property type="term" value="F:fatty acyl-CoA hydrolase activity"/>
    <property type="evidence" value="ECO:0007669"/>
    <property type="project" value="TreeGrafter"/>
</dbReference>
<dbReference type="InterPro" id="IPR029069">
    <property type="entry name" value="HotDog_dom_sf"/>
</dbReference>
<dbReference type="PANTHER" id="PTHR31793">
    <property type="entry name" value="4-HYDROXYBENZOYL-COA THIOESTERASE FAMILY MEMBER"/>
    <property type="match status" value="1"/>
</dbReference>
<dbReference type="AlphaFoldDB" id="A0A4R6UAR7"/>
<evidence type="ECO:0000256" key="1">
    <source>
        <dbReference type="ARBA" id="ARBA00022801"/>
    </source>
</evidence>
<evidence type="ECO:0000313" key="3">
    <source>
        <dbReference type="Proteomes" id="UP000294575"/>
    </source>
</evidence>
<keyword evidence="1 2" id="KW-0378">Hydrolase</keyword>
<dbReference type="Pfam" id="PF13279">
    <property type="entry name" value="4HBT_2"/>
    <property type="match status" value="1"/>
</dbReference>
<protein>
    <submittedName>
        <fullName evidence="2">Acyl-CoA thioester hydrolase</fullName>
    </submittedName>
</protein>
<dbReference type="SUPFAM" id="SSF54637">
    <property type="entry name" value="Thioesterase/thiol ester dehydrase-isomerase"/>
    <property type="match status" value="1"/>
</dbReference>
<proteinExistence type="predicted"/>
<comment type="caution">
    <text evidence="2">The sequence shown here is derived from an EMBL/GenBank/DDBJ whole genome shotgun (WGS) entry which is preliminary data.</text>
</comment>
<dbReference type="CDD" id="cd00586">
    <property type="entry name" value="4HBT"/>
    <property type="match status" value="1"/>
</dbReference>
<gene>
    <name evidence="2" type="ORF">DFQ45_101299</name>
</gene>
<accession>A0A4R6UAR7</accession>
<evidence type="ECO:0000313" key="2">
    <source>
        <dbReference type="EMBL" id="TDQ40164.1"/>
    </source>
</evidence>
<dbReference type="InterPro" id="IPR050563">
    <property type="entry name" value="4-hydroxybenzoyl-CoA_TE"/>
</dbReference>
<dbReference type="PANTHER" id="PTHR31793:SF37">
    <property type="entry name" value="ACYL-COA THIOESTER HYDROLASE YBGC"/>
    <property type="match status" value="1"/>
</dbReference>
<reference evidence="2 3" key="1">
    <citation type="submission" date="2019-03" db="EMBL/GenBank/DDBJ databases">
        <title>Genomic Encyclopedia of Type Strains, Phase IV (KMG-IV): sequencing the most valuable type-strain genomes for metagenomic binning, comparative biology and taxonomic classification.</title>
        <authorList>
            <person name="Goeker M."/>
        </authorList>
    </citation>
    <scope>NUCLEOTIDE SEQUENCE [LARGE SCALE GENOMIC DNA]</scope>
    <source>
        <strain evidence="2 3">DSM 28679</strain>
    </source>
</reference>
<name>A0A4R6UAR7_9GAMM</name>
<organism evidence="2 3">
    <name type="scientific">Thiopseudomonas denitrificans</name>
    <dbReference type="NCBI Taxonomy" id="1501432"/>
    <lineage>
        <taxon>Bacteria</taxon>
        <taxon>Pseudomonadati</taxon>
        <taxon>Pseudomonadota</taxon>
        <taxon>Gammaproteobacteria</taxon>
        <taxon>Pseudomonadales</taxon>
        <taxon>Pseudomonadaceae</taxon>
        <taxon>Thiopseudomonas</taxon>
    </lineage>
</organism>
<dbReference type="Proteomes" id="UP000294575">
    <property type="component" value="Unassembled WGS sequence"/>
</dbReference>
<sequence length="159" mass="18157">MNGLNMNLPWDRPEPFVAGFKALPEHIDELRHVNNAVYVQWMESCAWQHSNALGLGFDCFARLDRSMAVLRHEIDYLASALRDDEVLMGTWLVQTDSRLKMDRLFQLVRPADGATLLRARTTFVCVQLSTGKPRRMPDEFVAGYGSAWRDCSGEHSGWK</sequence>
<dbReference type="EMBL" id="SNYK01000001">
    <property type="protein sequence ID" value="TDQ40164.1"/>
    <property type="molecule type" value="Genomic_DNA"/>
</dbReference>
<keyword evidence="3" id="KW-1185">Reference proteome</keyword>